<keyword evidence="2" id="KW-1133">Transmembrane helix</keyword>
<keyword evidence="2" id="KW-0472">Membrane</keyword>
<protein>
    <submittedName>
        <fullName evidence="3">Uncharacterized protein</fullName>
    </submittedName>
</protein>
<organism evidence="3 4">
    <name type="scientific">Phyllosticta capitalensis</name>
    <dbReference type="NCBI Taxonomy" id="121624"/>
    <lineage>
        <taxon>Eukaryota</taxon>
        <taxon>Fungi</taxon>
        <taxon>Dikarya</taxon>
        <taxon>Ascomycota</taxon>
        <taxon>Pezizomycotina</taxon>
        <taxon>Dothideomycetes</taxon>
        <taxon>Dothideomycetes incertae sedis</taxon>
        <taxon>Botryosphaeriales</taxon>
        <taxon>Phyllostictaceae</taxon>
        <taxon>Phyllosticta</taxon>
    </lineage>
</organism>
<evidence type="ECO:0000256" key="1">
    <source>
        <dbReference type="SAM" id="MobiDB-lite"/>
    </source>
</evidence>
<dbReference type="Proteomes" id="UP001492380">
    <property type="component" value="Unassembled WGS sequence"/>
</dbReference>
<sequence length="274" mass="28050">MTISTDGTCWYPDGETIPDDVPCNTTAGENGDATACCGKDALCMANGLCLNWGILSRGSCTDNSWGKGCPQVCKDTKQSTGVRLLSCSVNSNDITRDTWACDGNGGCDDPGAATTTLTSNVLVLARPTQLASLAADVGAEVVTTRGAGASGTATAAATATGASCSADDGGGTYSSGDMAGVGLGVGVPLLLALLAAIWLWRREARSARKGMRMDGVQWGGGGGGSGGGNIQLMDQPQPMYAQQKVFHHDLHQQSPQQVYQEIGTDGERAELPPK</sequence>
<evidence type="ECO:0000256" key="2">
    <source>
        <dbReference type="SAM" id="Phobius"/>
    </source>
</evidence>
<feature type="compositionally biased region" description="Basic and acidic residues" evidence="1">
    <location>
        <begin position="265"/>
        <end position="274"/>
    </location>
</feature>
<evidence type="ECO:0000313" key="4">
    <source>
        <dbReference type="Proteomes" id="UP001492380"/>
    </source>
</evidence>
<keyword evidence="4" id="KW-1185">Reference proteome</keyword>
<feature type="transmembrane region" description="Helical" evidence="2">
    <location>
        <begin position="178"/>
        <end position="200"/>
    </location>
</feature>
<accession>A0ABR1YF05</accession>
<name>A0ABR1YF05_9PEZI</name>
<reference evidence="3 4" key="1">
    <citation type="submission" date="2024-04" db="EMBL/GenBank/DDBJ databases">
        <title>Phyllosticta paracitricarpa is synonymous to the EU quarantine fungus P. citricarpa based on phylogenomic analyses.</title>
        <authorList>
            <consortium name="Lawrence Berkeley National Laboratory"/>
            <person name="Van Ingen-Buijs V.A."/>
            <person name="Van Westerhoven A.C."/>
            <person name="Haridas S."/>
            <person name="Skiadas P."/>
            <person name="Martin F."/>
            <person name="Groenewald J.Z."/>
            <person name="Crous P.W."/>
            <person name="Seidl M.F."/>
        </authorList>
    </citation>
    <scope>NUCLEOTIDE SEQUENCE [LARGE SCALE GENOMIC DNA]</scope>
    <source>
        <strain evidence="3 4">CBS 123374</strain>
    </source>
</reference>
<comment type="caution">
    <text evidence="3">The sequence shown here is derived from an EMBL/GenBank/DDBJ whole genome shotgun (WGS) entry which is preliminary data.</text>
</comment>
<evidence type="ECO:0000313" key="3">
    <source>
        <dbReference type="EMBL" id="KAK8227522.1"/>
    </source>
</evidence>
<feature type="region of interest" description="Disordered" evidence="1">
    <location>
        <begin position="252"/>
        <end position="274"/>
    </location>
</feature>
<dbReference type="EMBL" id="JBBWRZ010000010">
    <property type="protein sequence ID" value="KAK8227522.1"/>
    <property type="molecule type" value="Genomic_DNA"/>
</dbReference>
<gene>
    <name evidence="3" type="ORF">HDK90DRAFT_62309</name>
</gene>
<keyword evidence="2" id="KW-0812">Transmembrane</keyword>
<proteinExistence type="predicted"/>